<gene>
    <name evidence="1" type="ORF">ENT37_01875</name>
</gene>
<name>A0A7C4KG45_9CHLR</name>
<protein>
    <submittedName>
        <fullName evidence="1">Uncharacterized protein</fullName>
    </submittedName>
</protein>
<reference evidence="1" key="1">
    <citation type="journal article" date="2020" name="mSystems">
        <title>Genome- and Community-Level Interaction Insights into Carbon Utilization and Element Cycling Functions of Hydrothermarchaeota in Hydrothermal Sediment.</title>
        <authorList>
            <person name="Zhou Z."/>
            <person name="Liu Y."/>
            <person name="Xu W."/>
            <person name="Pan J."/>
            <person name="Luo Z.H."/>
            <person name="Li M."/>
        </authorList>
    </citation>
    <scope>NUCLEOTIDE SEQUENCE [LARGE SCALE GENOMIC DNA]</scope>
    <source>
        <strain evidence="1">SpSt-573</strain>
    </source>
</reference>
<sequence length="83" mass="8197">MPGPYRQFACIFTVTGGYSGVGVAEGVGVSVGGGVGVRVGVWVGVRVKVAVGVREGVGEGENVRVAVTGRGASGIGVIPELLQ</sequence>
<evidence type="ECO:0000313" key="1">
    <source>
        <dbReference type="EMBL" id="HGS20598.1"/>
    </source>
</evidence>
<dbReference type="EMBL" id="DSYK01000097">
    <property type="protein sequence ID" value="HGS20598.1"/>
    <property type="molecule type" value="Genomic_DNA"/>
</dbReference>
<proteinExistence type="predicted"/>
<dbReference type="AlphaFoldDB" id="A0A7C4KG45"/>
<comment type="caution">
    <text evidence="1">The sequence shown here is derived from an EMBL/GenBank/DDBJ whole genome shotgun (WGS) entry which is preliminary data.</text>
</comment>
<organism evidence="1">
    <name type="scientific">Anaerolinea thermolimosa</name>
    <dbReference type="NCBI Taxonomy" id="229919"/>
    <lineage>
        <taxon>Bacteria</taxon>
        <taxon>Bacillati</taxon>
        <taxon>Chloroflexota</taxon>
        <taxon>Anaerolineae</taxon>
        <taxon>Anaerolineales</taxon>
        <taxon>Anaerolineaceae</taxon>
        <taxon>Anaerolinea</taxon>
    </lineage>
</organism>
<accession>A0A7C4KG45</accession>